<gene>
    <name evidence="9" type="ORF">VXC91_01650</name>
</gene>
<proteinExistence type="inferred from homology"/>
<evidence type="ECO:0000259" key="8">
    <source>
        <dbReference type="SMART" id="SM01038"/>
    </source>
</evidence>
<dbReference type="PROSITE" id="PS00719">
    <property type="entry name" value="GLYCOSYL_HYDROL_F2_1"/>
    <property type="match status" value="1"/>
</dbReference>
<dbReference type="InterPro" id="IPR032312">
    <property type="entry name" value="LacZ_4"/>
</dbReference>
<dbReference type="PANTHER" id="PTHR46323">
    <property type="entry name" value="BETA-GALACTOSIDASE"/>
    <property type="match status" value="1"/>
</dbReference>
<dbReference type="SUPFAM" id="SSF74650">
    <property type="entry name" value="Galactose mutarotase-like"/>
    <property type="match status" value="1"/>
</dbReference>
<dbReference type="EC" id="3.2.1.23" evidence="3"/>
<feature type="domain" description="Beta galactosidase small chain/" evidence="8">
    <location>
        <begin position="703"/>
        <end position="963"/>
    </location>
</feature>
<keyword evidence="5 9" id="KW-0378">Hydrolase</keyword>
<dbReference type="InterPro" id="IPR050347">
    <property type="entry name" value="Bact_Beta-galactosidase"/>
</dbReference>
<dbReference type="PRINTS" id="PR00132">
    <property type="entry name" value="GLHYDRLASE2"/>
</dbReference>
<dbReference type="InterPro" id="IPR023232">
    <property type="entry name" value="Glyco_hydro_2_AS"/>
</dbReference>
<accession>A0ABU7F9T7</accession>
<dbReference type="RefSeq" id="WP_329504520.1">
    <property type="nucleotide sequence ID" value="NZ_BAAAYZ010000077.1"/>
</dbReference>
<reference evidence="9" key="1">
    <citation type="submission" date="2024-01" db="EMBL/GenBank/DDBJ databases">
        <title>First draft genome sequence data of TA4-1, the type strain of Gram-positive actinobacterium Streptomyces chiangmaiensis.</title>
        <authorList>
            <person name="Yasawong M."/>
            <person name="Nantapong N."/>
        </authorList>
    </citation>
    <scope>NUCLEOTIDE SEQUENCE</scope>
    <source>
        <strain evidence="9">TA4-1</strain>
    </source>
</reference>
<comment type="caution">
    <text evidence="9">The sequence shown here is derived from an EMBL/GenBank/DDBJ whole genome shotgun (WGS) entry which is preliminary data.</text>
</comment>
<dbReference type="InterPro" id="IPR006104">
    <property type="entry name" value="Glyco_hydro_2_N"/>
</dbReference>
<dbReference type="PROSITE" id="PS00608">
    <property type="entry name" value="GLYCOSYL_HYDROL_F2_2"/>
    <property type="match status" value="1"/>
</dbReference>
<keyword evidence="10" id="KW-1185">Reference proteome</keyword>
<evidence type="ECO:0000256" key="4">
    <source>
        <dbReference type="ARBA" id="ARBA00013303"/>
    </source>
</evidence>
<dbReference type="Pfam" id="PF02929">
    <property type="entry name" value="Bgal_small_N"/>
    <property type="match status" value="1"/>
</dbReference>
<dbReference type="Pfam" id="PF02837">
    <property type="entry name" value="Glyco_hydro_2_N"/>
    <property type="match status" value="1"/>
</dbReference>
<dbReference type="InterPro" id="IPR036156">
    <property type="entry name" value="Beta-gal/glucu_dom_sf"/>
</dbReference>
<protein>
    <recommendedName>
        <fullName evidence="4">Beta-galactosidase</fullName>
        <ecNumber evidence="3">3.2.1.23</ecNumber>
    </recommendedName>
    <alternativeName>
        <fullName evidence="7">Lactase</fullName>
    </alternativeName>
</protein>
<dbReference type="SUPFAM" id="SSF51445">
    <property type="entry name" value="(Trans)glycosidases"/>
    <property type="match status" value="1"/>
</dbReference>
<dbReference type="InterPro" id="IPR023230">
    <property type="entry name" value="Glyco_hydro_2_CS"/>
</dbReference>
<evidence type="ECO:0000256" key="5">
    <source>
        <dbReference type="ARBA" id="ARBA00022801"/>
    </source>
</evidence>
<dbReference type="InterPro" id="IPR017853">
    <property type="entry name" value="GH"/>
</dbReference>
<dbReference type="GO" id="GO:0016787">
    <property type="term" value="F:hydrolase activity"/>
    <property type="evidence" value="ECO:0007669"/>
    <property type="project" value="UniProtKB-KW"/>
</dbReference>
<dbReference type="Pfam" id="PF02836">
    <property type="entry name" value="Glyco_hydro_2_C"/>
    <property type="match status" value="1"/>
</dbReference>
<dbReference type="EMBL" id="JAYWVC010000003">
    <property type="protein sequence ID" value="MED7820726.1"/>
    <property type="molecule type" value="Genomic_DNA"/>
</dbReference>
<dbReference type="InterPro" id="IPR006101">
    <property type="entry name" value="Glyco_hydro_2"/>
</dbReference>
<dbReference type="Proteomes" id="UP001333996">
    <property type="component" value="Unassembled WGS sequence"/>
</dbReference>
<dbReference type="SUPFAM" id="SSF49303">
    <property type="entry name" value="beta-Galactosidase/glucuronidase domain"/>
    <property type="match status" value="2"/>
</dbReference>
<dbReference type="SMART" id="SM01038">
    <property type="entry name" value="Bgal_small_N"/>
    <property type="match status" value="1"/>
</dbReference>
<evidence type="ECO:0000256" key="7">
    <source>
        <dbReference type="ARBA" id="ARBA00032230"/>
    </source>
</evidence>
<dbReference type="InterPro" id="IPR011013">
    <property type="entry name" value="Gal_mutarotase_sf_dom"/>
</dbReference>
<dbReference type="PANTHER" id="PTHR46323:SF2">
    <property type="entry name" value="BETA-GALACTOSIDASE"/>
    <property type="match status" value="1"/>
</dbReference>
<keyword evidence="6" id="KW-0326">Glycosidase</keyword>
<comment type="catalytic activity">
    <reaction evidence="1">
        <text>Hydrolysis of terminal non-reducing beta-D-galactose residues in beta-D-galactosides.</text>
        <dbReference type="EC" id="3.2.1.23"/>
    </reaction>
</comment>
<evidence type="ECO:0000256" key="1">
    <source>
        <dbReference type="ARBA" id="ARBA00001412"/>
    </source>
</evidence>
<comment type="similarity">
    <text evidence="2">Belongs to the glycosyl hydrolase 2 family.</text>
</comment>
<dbReference type="Gene3D" id="2.70.98.10">
    <property type="match status" value="1"/>
</dbReference>
<name>A0ABU7F9T7_9ACTN</name>
<dbReference type="Pfam" id="PF16353">
    <property type="entry name" value="LacZ_4"/>
    <property type="match status" value="1"/>
</dbReference>
<evidence type="ECO:0000256" key="6">
    <source>
        <dbReference type="ARBA" id="ARBA00023295"/>
    </source>
</evidence>
<dbReference type="InterPro" id="IPR006103">
    <property type="entry name" value="Glyco_hydro_2_cat"/>
</dbReference>
<dbReference type="InterPro" id="IPR004199">
    <property type="entry name" value="B-gal_small/dom_5"/>
</dbReference>
<dbReference type="InterPro" id="IPR008979">
    <property type="entry name" value="Galactose-bd-like_sf"/>
</dbReference>
<sequence>MSFRTTTAVDYVEDVSPGTGALPPRAWYATSDAMALSLNGDWRFRLSATADAEDDSFADPGFDAGDWAEIAVPGHWVLQGHGSPIYTNHLYPFPVDPPRVPTENPTGDHLRVFDLPADWPSDGGAVLRFDGVESCARVWLNGTDLGEFKGSRLPHEFAVGHLLKPGGNVLAVRVHQWSAASYLEDQDQWWLPGIFRDVTLLHRPAGCVLDFFVHASYDHTSGEGTLKVESDVDGRVTVPALDIDVATGESVTVPVEPWTAETPRLYDGVLASEGERVPLRIGFRTVVLEDGLIKVNGTPVLFKGVNRHEWHPEKGRALDPETMRADVLLMKRHNINAVRTSHYPPHPAFLELCDAYGLWVIDECDLETHGFVEQAWRDNPVDDDRWTPALLDRAARMVERDKNHPSVVIWSLGNEAGTGRGLTAMAEWIHGRDASRLVHYEGDINCRDTDMYSRMYAFHEEVERIGRGLDGGTLKSRELPFILCEYGHAMGNGPGGIADYQRLFERYDRLQGGFIWEWIDHGIKDERYGFAYGGDFGEELHDGNFVCDGLLFPDRKPSPGLIEYKKVIEPIRIEGWGSPLLERGRDLGEGAYGTVRVCNAYDFADLSAIAFEWAYQVDGETVESGMLPVPALAPGESADVKLPEPPDTGSGETQWTVRALLATDTAWGPKGHQVAWGQFPVSAPPPVHVAQREAPRLGDGRITLGPASFDSRTGALMSVGAVDVAGLRLDVWRAPTDNDDGAPWQPDLRYGLLWRKLGLHRMRHRLDAVELTGDALTVRTRVAPAARQVGLATVYRWTSDGERLRVTVSVSPEGDWTVPLPRLGVRFGLSGAAARVRWFGGGPGEAYPDTRSASELGRWESTVDELGTPYVRPQENGARADVRWAELGGLRIEGEPEFWFSARRWTNEQLDDARHLTDLVPGETVWVNLDHGQHGIGSQSCGPGPLPQYFLRAEPTEFSFVFSEIS</sequence>
<dbReference type="Gene3D" id="2.60.40.10">
    <property type="entry name" value="Immunoglobulins"/>
    <property type="match status" value="2"/>
</dbReference>
<evidence type="ECO:0000256" key="2">
    <source>
        <dbReference type="ARBA" id="ARBA00007401"/>
    </source>
</evidence>
<evidence type="ECO:0000313" key="10">
    <source>
        <dbReference type="Proteomes" id="UP001333996"/>
    </source>
</evidence>
<dbReference type="SUPFAM" id="SSF49785">
    <property type="entry name" value="Galactose-binding domain-like"/>
    <property type="match status" value="1"/>
</dbReference>
<dbReference type="Gene3D" id="3.20.20.80">
    <property type="entry name" value="Glycosidases"/>
    <property type="match status" value="1"/>
</dbReference>
<dbReference type="InterPro" id="IPR014718">
    <property type="entry name" value="GH-type_carb-bd"/>
</dbReference>
<evidence type="ECO:0000313" key="9">
    <source>
        <dbReference type="EMBL" id="MED7820726.1"/>
    </source>
</evidence>
<dbReference type="Gene3D" id="2.60.120.260">
    <property type="entry name" value="Galactose-binding domain-like"/>
    <property type="match status" value="1"/>
</dbReference>
<evidence type="ECO:0000256" key="3">
    <source>
        <dbReference type="ARBA" id="ARBA00012756"/>
    </source>
</evidence>
<dbReference type="InterPro" id="IPR013783">
    <property type="entry name" value="Ig-like_fold"/>
</dbReference>
<organism evidence="9 10">
    <name type="scientific">Streptomyces chiangmaiensis</name>
    <dbReference type="NCBI Taxonomy" id="766497"/>
    <lineage>
        <taxon>Bacteria</taxon>
        <taxon>Bacillati</taxon>
        <taxon>Actinomycetota</taxon>
        <taxon>Actinomycetes</taxon>
        <taxon>Kitasatosporales</taxon>
        <taxon>Streptomycetaceae</taxon>
        <taxon>Streptomyces</taxon>
    </lineage>
</organism>